<dbReference type="Proteomes" id="UP000007264">
    <property type="component" value="Unassembled WGS sequence"/>
</dbReference>
<dbReference type="InterPro" id="IPR032675">
    <property type="entry name" value="LRR_dom_sf"/>
</dbReference>
<name>I0YQE4_COCSC</name>
<keyword evidence="4" id="KW-1185">Reference proteome</keyword>
<sequence length="282" mass="31962">MNFADILPEDVTAMIFDRLPFDDRARGCFVNRTWNRLNRDQILGPALELHPKQVVNRSFLDWARGRLRNVQELELLPFKSNSTDIVTQRCFSSSLCELLQQTQHLQRLRVPPAQSLDAALLSRLPQSLCEVSISITFDDSCLLDSDFDVGTLVPFSFPRYMPHLQTLELQVTCVNVRSYGLVCAPSCLPPSLRTLSLSTKSRGRRVGPSLMLPCPSQLPNLRDLRLEATCFICQDRGTSMSAFLTSMQHLRGVRLRSNAKAVNYGKMLEELSHVPICKWEPL</sequence>
<organism evidence="3 4">
    <name type="scientific">Coccomyxa subellipsoidea (strain C-169)</name>
    <name type="common">Green microalga</name>
    <dbReference type="NCBI Taxonomy" id="574566"/>
    <lineage>
        <taxon>Eukaryota</taxon>
        <taxon>Viridiplantae</taxon>
        <taxon>Chlorophyta</taxon>
        <taxon>core chlorophytes</taxon>
        <taxon>Trebouxiophyceae</taxon>
        <taxon>Trebouxiophyceae incertae sedis</taxon>
        <taxon>Coccomyxaceae</taxon>
        <taxon>Coccomyxa</taxon>
        <taxon>Coccomyxa subellipsoidea</taxon>
    </lineage>
</organism>
<proteinExistence type="predicted"/>
<dbReference type="InterPro" id="IPR001810">
    <property type="entry name" value="F-box_dom"/>
</dbReference>
<comment type="caution">
    <text evidence="3">The sequence shown here is derived from an EMBL/GenBank/DDBJ whole genome shotgun (WGS) entry which is preliminary data.</text>
</comment>
<dbReference type="AlphaFoldDB" id="I0YQE4"/>
<dbReference type="OrthoDB" id="10357125at2759"/>
<dbReference type="GO" id="GO:0005930">
    <property type="term" value="C:axoneme"/>
    <property type="evidence" value="ECO:0007669"/>
    <property type="project" value="UniProtKB-SubCell"/>
</dbReference>
<dbReference type="Gene3D" id="3.80.10.10">
    <property type="entry name" value="Ribonuclease Inhibitor"/>
    <property type="match status" value="1"/>
</dbReference>
<protein>
    <recommendedName>
        <fullName evidence="2">F-box domain-containing protein</fullName>
    </recommendedName>
</protein>
<dbReference type="Pfam" id="PF00646">
    <property type="entry name" value="F-box"/>
    <property type="match status" value="1"/>
</dbReference>
<evidence type="ECO:0000259" key="2">
    <source>
        <dbReference type="Pfam" id="PF00646"/>
    </source>
</evidence>
<evidence type="ECO:0000313" key="3">
    <source>
        <dbReference type="EMBL" id="EIE20613.1"/>
    </source>
</evidence>
<dbReference type="InterPro" id="IPR036047">
    <property type="entry name" value="F-box-like_dom_sf"/>
</dbReference>
<dbReference type="SUPFAM" id="SSF52047">
    <property type="entry name" value="RNI-like"/>
    <property type="match status" value="1"/>
</dbReference>
<dbReference type="GeneID" id="17038589"/>
<feature type="domain" description="F-box" evidence="2">
    <location>
        <begin position="7"/>
        <end position="37"/>
    </location>
</feature>
<evidence type="ECO:0000313" key="4">
    <source>
        <dbReference type="Proteomes" id="UP000007264"/>
    </source>
</evidence>
<evidence type="ECO:0000256" key="1">
    <source>
        <dbReference type="ARBA" id="ARBA00004430"/>
    </source>
</evidence>
<dbReference type="SUPFAM" id="SSF81383">
    <property type="entry name" value="F-box domain"/>
    <property type="match status" value="1"/>
</dbReference>
<reference evidence="3 4" key="1">
    <citation type="journal article" date="2012" name="Genome Biol.">
        <title>The genome of the polar eukaryotic microalga coccomyxa subellipsoidea reveals traits of cold adaptation.</title>
        <authorList>
            <person name="Blanc G."/>
            <person name="Agarkova I."/>
            <person name="Grimwood J."/>
            <person name="Kuo A."/>
            <person name="Brueggeman A."/>
            <person name="Dunigan D."/>
            <person name="Gurnon J."/>
            <person name="Ladunga I."/>
            <person name="Lindquist E."/>
            <person name="Lucas S."/>
            <person name="Pangilinan J."/>
            <person name="Proschold T."/>
            <person name="Salamov A."/>
            <person name="Schmutz J."/>
            <person name="Weeks D."/>
            <person name="Yamada T."/>
            <person name="Claverie J.M."/>
            <person name="Grigoriev I."/>
            <person name="Van Etten J."/>
            <person name="Lomsadze A."/>
            <person name="Borodovsky M."/>
        </authorList>
    </citation>
    <scope>NUCLEOTIDE SEQUENCE [LARGE SCALE GENOMIC DNA]</scope>
    <source>
        <strain evidence="3 4">C-169</strain>
    </source>
</reference>
<comment type="subcellular location">
    <subcellularLocation>
        <location evidence="1">Cytoplasm</location>
        <location evidence="1">Cytoskeleton</location>
        <location evidence="1">Cilium axoneme</location>
    </subcellularLocation>
</comment>
<gene>
    <name evidence="3" type="ORF">COCSUDRAFT_37832</name>
</gene>
<dbReference type="Gene3D" id="1.20.1280.50">
    <property type="match status" value="1"/>
</dbReference>
<dbReference type="KEGG" id="csl:COCSUDRAFT_37832"/>
<dbReference type="RefSeq" id="XP_005645157.1">
    <property type="nucleotide sequence ID" value="XM_005645100.1"/>
</dbReference>
<dbReference type="EMBL" id="AGSI01000015">
    <property type="protein sequence ID" value="EIE20613.1"/>
    <property type="molecule type" value="Genomic_DNA"/>
</dbReference>
<accession>I0YQE4</accession>